<keyword evidence="4 9" id="KW-0349">Heme</keyword>
<evidence type="ECO:0000256" key="3">
    <source>
        <dbReference type="ARBA" id="ARBA00010617"/>
    </source>
</evidence>
<comment type="similarity">
    <text evidence="3 10">Belongs to the cytochrome P450 family.</text>
</comment>
<name>A0A9P5QBE7_9AGAR</name>
<evidence type="ECO:0000313" key="12">
    <source>
        <dbReference type="EMBL" id="KAF9078725.1"/>
    </source>
</evidence>
<keyword evidence="5 9" id="KW-0479">Metal-binding</keyword>
<comment type="pathway">
    <text evidence="2">Secondary metabolite biosynthesis.</text>
</comment>
<evidence type="ECO:0000256" key="11">
    <source>
        <dbReference type="SAM" id="Phobius"/>
    </source>
</evidence>
<evidence type="ECO:0000256" key="5">
    <source>
        <dbReference type="ARBA" id="ARBA00022723"/>
    </source>
</evidence>
<evidence type="ECO:0000313" key="13">
    <source>
        <dbReference type="Proteomes" id="UP000772434"/>
    </source>
</evidence>
<keyword evidence="7 9" id="KW-0408">Iron</keyword>
<evidence type="ECO:0000256" key="7">
    <source>
        <dbReference type="ARBA" id="ARBA00023004"/>
    </source>
</evidence>
<comment type="cofactor">
    <cofactor evidence="1 9">
        <name>heme</name>
        <dbReference type="ChEBI" id="CHEBI:30413"/>
    </cofactor>
</comment>
<keyword evidence="11" id="KW-0812">Transmembrane</keyword>
<dbReference type="PROSITE" id="PS00086">
    <property type="entry name" value="CYTOCHROME_P450"/>
    <property type="match status" value="1"/>
</dbReference>
<gene>
    <name evidence="12" type="ORF">BDP27DRAFT_1396955</name>
</gene>
<evidence type="ECO:0000256" key="8">
    <source>
        <dbReference type="ARBA" id="ARBA00023033"/>
    </source>
</evidence>
<dbReference type="GO" id="GO:0020037">
    <property type="term" value="F:heme binding"/>
    <property type="evidence" value="ECO:0007669"/>
    <property type="project" value="InterPro"/>
</dbReference>
<feature type="binding site" description="axial binding residue" evidence="9">
    <location>
        <position position="428"/>
    </location>
    <ligand>
        <name>heme</name>
        <dbReference type="ChEBI" id="CHEBI:30413"/>
    </ligand>
    <ligandPart>
        <name>Fe</name>
        <dbReference type="ChEBI" id="CHEBI:18248"/>
    </ligandPart>
</feature>
<dbReference type="AlphaFoldDB" id="A0A9P5QBE7"/>
<dbReference type="GO" id="GO:0004497">
    <property type="term" value="F:monooxygenase activity"/>
    <property type="evidence" value="ECO:0007669"/>
    <property type="project" value="UniProtKB-KW"/>
</dbReference>
<comment type="caution">
    <text evidence="12">The sequence shown here is derived from an EMBL/GenBank/DDBJ whole genome shotgun (WGS) entry which is preliminary data.</text>
</comment>
<dbReference type="InterPro" id="IPR001128">
    <property type="entry name" value="Cyt_P450"/>
</dbReference>
<dbReference type="PANTHER" id="PTHR46300">
    <property type="entry name" value="P450, PUTATIVE (EUROFUNG)-RELATED-RELATED"/>
    <property type="match status" value="1"/>
</dbReference>
<accession>A0A9P5QBE7</accession>
<evidence type="ECO:0000256" key="1">
    <source>
        <dbReference type="ARBA" id="ARBA00001971"/>
    </source>
</evidence>
<dbReference type="Pfam" id="PF00067">
    <property type="entry name" value="p450"/>
    <property type="match status" value="1"/>
</dbReference>
<dbReference type="OrthoDB" id="3934656at2759"/>
<evidence type="ECO:0000256" key="9">
    <source>
        <dbReference type="PIRSR" id="PIRSR602401-1"/>
    </source>
</evidence>
<sequence length="501" mass="56854">MAASSSLLALCGIATFAISLLYFLPRRRQSFVARSYPPGPKSPNMPALDAWIQYQEWGREYGDLVYIQEKNMLILNNFHAAVDLLDKRARIYSDRALTNTMKVCGADTLLSAQQYSDKWRRNRKLFQQIFRQSICNRFYPAQYKKIHQFLHRLTVAPEEFMQHTTSLSQGLIYAALYGLDIGSEDPFSQKAVQAANLLAQAIVAPFPAIERFPWLRFMPPWFPGCGFQRIAIGCVQAIKEADTIPFEKAVDNLKMGMGTSLVAELALENEGRPTEIEEIKSMGTTSFLAASDTTLSSISSFLLTMTQHPEVQSKAQAEIDHVIGRDRLPTFEDRLSLPYVESVYRELMRMHPPVPLGLFHLSTEDDFYRGYHIPKGCLVVPNIWAMNRDPNVYPEPDKFIPERFLNSPTGPFTKINNIIAFGFGRRVCVGRYMADNTVWLAVVSVLATLDLRKAKDNEGKDIDILGEYCKTFFRHPLPYRSAITPRDLQARNLILATAMVD</sequence>
<dbReference type="InterPro" id="IPR050364">
    <property type="entry name" value="Cytochrome_P450_fung"/>
</dbReference>
<dbReference type="Proteomes" id="UP000772434">
    <property type="component" value="Unassembled WGS sequence"/>
</dbReference>
<organism evidence="12 13">
    <name type="scientific">Rhodocollybia butyracea</name>
    <dbReference type="NCBI Taxonomy" id="206335"/>
    <lineage>
        <taxon>Eukaryota</taxon>
        <taxon>Fungi</taxon>
        <taxon>Dikarya</taxon>
        <taxon>Basidiomycota</taxon>
        <taxon>Agaricomycotina</taxon>
        <taxon>Agaricomycetes</taxon>
        <taxon>Agaricomycetidae</taxon>
        <taxon>Agaricales</taxon>
        <taxon>Marasmiineae</taxon>
        <taxon>Omphalotaceae</taxon>
        <taxon>Rhodocollybia</taxon>
    </lineage>
</organism>
<keyword evidence="13" id="KW-1185">Reference proteome</keyword>
<dbReference type="InterPro" id="IPR017972">
    <property type="entry name" value="Cyt_P450_CS"/>
</dbReference>
<dbReference type="SUPFAM" id="SSF48264">
    <property type="entry name" value="Cytochrome P450"/>
    <property type="match status" value="1"/>
</dbReference>
<evidence type="ECO:0000256" key="6">
    <source>
        <dbReference type="ARBA" id="ARBA00023002"/>
    </source>
</evidence>
<dbReference type="GO" id="GO:0005506">
    <property type="term" value="F:iron ion binding"/>
    <property type="evidence" value="ECO:0007669"/>
    <property type="project" value="InterPro"/>
</dbReference>
<dbReference type="CDD" id="cd11065">
    <property type="entry name" value="CYP64-like"/>
    <property type="match status" value="1"/>
</dbReference>
<keyword evidence="11" id="KW-1133">Transmembrane helix</keyword>
<dbReference type="InterPro" id="IPR036396">
    <property type="entry name" value="Cyt_P450_sf"/>
</dbReference>
<keyword evidence="8 10" id="KW-0503">Monooxygenase</keyword>
<dbReference type="InterPro" id="IPR002401">
    <property type="entry name" value="Cyt_P450_E_grp-I"/>
</dbReference>
<dbReference type="PRINTS" id="PR00463">
    <property type="entry name" value="EP450I"/>
</dbReference>
<evidence type="ECO:0000256" key="10">
    <source>
        <dbReference type="RuleBase" id="RU000461"/>
    </source>
</evidence>
<feature type="transmembrane region" description="Helical" evidence="11">
    <location>
        <begin position="6"/>
        <end position="24"/>
    </location>
</feature>
<dbReference type="GO" id="GO:0016705">
    <property type="term" value="F:oxidoreductase activity, acting on paired donors, with incorporation or reduction of molecular oxygen"/>
    <property type="evidence" value="ECO:0007669"/>
    <property type="project" value="InterPro"/>
</dbReference>
<evidence type="ECO:0000256" key="4">
    <source>
        <dbReference type="ARBA" id="ARBA00022617"/>
    </source>
</evidence>
<proteinExistence type="inferred from homology"/>
<dbReference type="EMBL" id="JADNRY010000001">
    <property type="protein sequence ID" value="KAF9078725.1"/>
    <property type="molecule type" value="Genomic_DNA"/>
</dbReference>
<keyword evidence="6 10" id="KW-0560">Oxidoreductase</keyword>
<dbReference type="PRINTS" id="PR00385">
    <property type="entry name" value="P450"/>
</dbReference>
<protein>
    <submittedName>
        <fullName evidence="12">Cytochrome P450 1</fullName>
    </submittedName>
</protein>
<dbReference type="Gene3D" id="1.10.630.10">
    <property type="entry name" value="Cytochrome P450"/>
    <property type="match status" value="1"/>
</dbReference>
<reference evidence="12" key="1">
    <citation type="submission" date="2020-11" db="EMBL/GenBank/DDBJ databases">
        <authorList>
            <consortium name="DOE Joint Genome Institute"/>
            <person name="Ahrendt S."/>
            <person name="Riley R."/>
            <person name="Andreopoulos W."/>
            <person name="Labutti K."/>
            <person name="Pangilinan J."/>
            <person name="Ruiz-Duenas F.J."/>
            <person name="Barrasa J.M."/>
            <person name="Sanchez-Garcia M."/>
            <person name="Camarero S."/>
            <person name="Miyauchi S."/>
            <person name="Serrano A."/>
            <person name="Linde D."/>
            <person name="Babiker R."/>
            <person name="Drula E."/>
            <person name="Ayuso-Fernandez I."/>
            <person name="Pacheco R."/>
            <person name="Padilla G."/>
            <person name="Ferreira P."/>
            <person name="Barriuso J."/>
            <person name="Kellner H."/>
            <person name="Castanera R."/>
            <person name="Alfaro M."/>
            <person name="Ramirez L."/>
            <person name="Pisabarro A.G."/>
            <person name="Kuo A."/>
            <person name="Tritt A."/>
            <person name="Lipzen A."/>
            <person name="He G."/>
            <person name="Yan M."/>
            <person name="Ng V."/>
            <person name="Cullen D."/>
            <person name="Martin F."/>
            <person name="Rosso M.-N."/>
            <person name="Henrissat B."/>
            <person name="Hibbett D."/>
            <person name="Martinez A.T."/>
            <person name="Grigoriev I.V."/>
        </authorList>
    </citation>
    <scope>NUCLEOTIDE SEQUENCE</scope>
    <source>
        <strain evidence="12">AH 40177</strain>
    </source>
</reference>
<dbReference type="PANTHER" id="PTHR46300:SF7">
    <property type="entry name" value="P450, PUTATIVE (EUROFUNG)-RELATED"/>
    <property type="match status" value="1"/>
</dbReference>
<keyword evidence="11" id="KW-0472">Membrane</keyword>
<evidence type="ECO:0000256" key="2">
    <source>
        <dbReference type="ARBA" id="ARBA00005179"/>
    </source>
</evidence>